<dbReference type="Pfam" id="PF00590">
    <property type="entry name" value="TP_methylase"/>
    <property type="match status" value="1"/>
</dbReference>
<organism evidence="7 8">
    <name type="scientific">Microlunatus flavus</name>
    <dbReference type="NCBI Taxonomy" id="1036181"/>
    <lineage>
        <taxon>Bacteria</taxon>
        <taxon>Bacillati</taxon>
        <taxon>Actinomycetota</taxon>
        <taxon>Actinomycetes</taxon>
        <taxon>Propionibacteriales</taxon>
        <taxon>Propionibacteriaceae</taxon>
        <taxon>Microlunatus</taxon>
    </lineage>
</organism>
<sequence length="375" mass="37406">MPRVSFSADLELAGSAVLVAGAGADALAPVRSLLDAGALVRVVGTAPVDTVVDLAERGQIGLDRRSPSPVDLDAVRLVVVADPGLDDVVRGWCADLGLPVVASRRPSAPQAATPGTGSVVLVGGGPGDPGLLTVAGLEAVRGADVVVTDRLAPLSVLDQAPPHAEVVDVAKIPRGSFTPQERINELLVEHARAGRRVVRLKGGDPFVFGRGGEEWQACAEAGIPVEVVPGVSSALAGPALAGVPLTHRTLTQGFTVVSGHLPPHAAGSTLDWGALARSGTTLVVLMGIATLPAITEELVAQGMPATTPALTVTDAGLPAQRSVSGTVVDIAAIGEAAGVRAPAVTVIGAVAALAQQLPAPVGRPRRPPGGSSAAG</sequence>
<dbReference type="InterPro" id="IPR006366">
    <property type="entry name" value="CobA/CysG_C"/>
</dbReference>
<gene>
    <name evidence="7" type="ORF">SAMN05421756_1188</name>
</gene>
<proteinExistence type="predicted"/>
<dbReference type="PANTHER" id="PTHR45790">
    <property type="entry name" value="SIROHEME SYNTHASE-RELATED"/>
    <property type="match status" value="1"/>
</dbReference>
<evidence type="ECO:0000256" key="3">
    <source>
        <dbReference type="ARBA" id="ARBA00022679"/>
    </source>
</evidence>
<evidence type="ECO:0000259" key="6">
    <source>
        <dbReference type="Pfam" id="PF00590"/>
    </source>
</evidence>
<dbReference type="PANTHER" id="PTHR45790:SF3">
    <property type="entry name" value="S-ADENOSYL-L-METHIONINE-DEPENDENT UROPORPHYRINOGEN III METHYLTRANSFERASE, CHLOROPLASTIC"/>
    <property type="match status" value="1"/>
</dbReference>
<dbReference type="SUPFAM" id="SSF53790">
    <property type="entry name" value="Tetrapyrrole methylase"/>
    <property type="match status" value="1"/>
</dbReference>
<keyword evidence="2 7" id="KW-0489">Methyltransferase</keyword>
<dbReference type="Gene3D" id="3.40.1010.10">
    <property type="entry name" value="Cobalt-precorrin-4 Transmethylase, Domain 1"/>
    <property type="match status" value="1"/>
</dbReference>
<dbReference type="InterPro" id="IPR014777">
    <property type="entry name" value="4pyrrole_Mease_sub1"/>
</dbReference>
<evidence type="ECO:0000256" key="4">
    <source>
        <dbReference type="ARBA" id="ARBA00022691"/>
    </source>
</evidence>
<dbReference type="Gene3D" id="3.40.50.720">
    <property type="entry name" value="NAD(P)-binding Rossmann-like Domain"/>
    <property type="match status" value="1"/>
</dbReference>
<dbReference type="Gene3D" id="3.30.950.10">
    <property type="entry name" value="Methyltransferase, Cobalt-precorrin-4 Transmethylase, Domain 2"/>
    <property type="match status" value="1"/>
</dbReference>
<keyword evidence="3 7" id="KW-0808">Transferase</keyword>
<evidence type="ECO:0000256" key="1">
    <source>
        <dbReference type="ARBA" id="ARBA00012162"/>
    </source>
</evidence>
<dbReference type="GO" id="GO:0004851">
    <property type="term" value="F:uroporphyrin-III C-methyltransferase activity"/>
    <property type="evidence" value="ECO:0007669"/>
    <property type="project" value="UniProtKB-EC"/>
</dbReference>
<evidence type="ECO:0000313" key="8">
    <source>
        <dbReference type="Proteomes" id="UP000198504"/>
    </source>
</evidence>
<dbReference type="AlphaFoldDB" id="A0A1H9NQ96"/>
<name>A0A1H9NQ96_9ACTN</name>
<protein>
    <recommendedName>
        <fullName evidence="1">uroporphyrinogen-III C-methyltransferase</fullName>
        <ecNumber evidence="1">2.1.1.107</ecNumber>
    </recommendedName>
</protein>
<reference evidence="8" key="1">
    <citation type="submission" date="2016-10" db="EMBL/GenBank/DDBJ databases">
        <authorList>
            <person name="Varghese N."/>
            <person name="Submissions S."/>
        </authorList>
    </citation>
    <scope>NUCLEOTIDE SEQUENCE [LARGE SCALE GENOMIC DNA]</scope>
    <source>
        <strain evidence="8">CGMCC 4.6856</strain>
    </source>
</reference>
<evidence type="ECO:0000313" key="7">
    <source>
        <dbReference type="EMBL" id="SER37789.1"/>
    </source>
</evidence>
<dbReference type="FunFam" id="3.40.1010.10:FF:000001">
    <property type="entry name" value="Siroheme synthase"/>
    <property type="match status" value="1"/>
</dbReference>
<accession>A0A1H9NQ96</accession>
<dbReference type="EC" id="2.1.1.107" evidence="1"/>
<keyword evidence="5" id="KW-0627">Porphyrin biosynthesis</keyword>
<dbReference type="CDD" id="cd11642">
    <property type="entry name" value="SUMT"/>
    <property type="match status" value="1"/>
</dbReference>
<dbReference type="GO" id="GO:0032259">
    <property type="term" value="P:methylation"/>
    <property type="evidence" value="ECO:0007669"/>
    <property type="project" value="UniProtKB-KW"/>
</dbReference>
<dbReference type="InterPro" id="IPR014776">
    <property type="entry name" value="4pyrrole_Mease_sub2"/>
</dbReference>
<dbReference type="GO" id="GO:0019354">
    <property type="term" value="P:siroheme biosynthetic process"/>
    <property type="evidence" value="ECO:0007669"/>
    <property type="project" value="InterPro"/>
</dbReference>
<dbReference type="Pfam" id="PF13241">
    <property type="entry name" value="NAD_binding_7"/>
    <property type="match status" value="1"/>
</dbReference>
<dbReference type="EMBL" id="FOFA01000018">
    <property type="protein sequence ID" value="SER37789.1"/>
    <property type="molecule type" value="Genomic_DNA"/>
</dbReference>
<dbReference type="NCBIfam" id="TIGR01469">
    <property type="entry name" value="cobA_cysG_Cterm"/>
    <property type="match status" value="1"/>
</dbReference>
<dbReference type="Proteomes" id="UP000198504">
    <property type="component" value="Unassembled WGS sequence"/>
</dbReference>
<keyword evidence="4" id="KW-0949">S-adenosyl-L-methionine</keyword>
<dbReference type="InterPro" id="IPR000878">
    <property type="entry name" value="4pyrrol_Mease"/>
</dbReference>
<feature type="domain" description="Tetrapyrrole methylase" evidence="6">
    <location>
        <begin position="119"/>
        <end position="329"/>
    </location>
</feature>
<dbReference type="InterPro" id="IPR050161">
    <property type="entry name" value="Siro_Cobalamin_biosynth"/>
</dbReference>
<dbReference type="InterPro" id="IPR035996">
    <property type="entry name" value="4pyrrol_Methylase_sf"/>
</dbReference>
<keyword evidence="8" id="KW-1185">Reference proteome</keyword>
<dbReference type="STRING" id="1036181.SAMN05421756_1188"/>
<evidence type="ECO:0000256" key="2">
    <source>
        <dbReference type="ARBA" id="ARBA00022603"/>
    </source>
</evidence>
<dbReference type="NCBIfam" id="NF004790">
    <property type="entry name" value="PRK06136.1"/>
    <property type="match status" value="1"/>
</dbReference>
<evidence type="ECO:0000256" key="5">
    <source>
        <dbReference type="ARBA" id="ARBA00023244"/>
    </source>
</evidence>